<organism evidence="1 2">
    <name type="scientific">Cajanus cajan</name>
    <name type="common">Pigeon pea</name>
    <name type="synonym">Cajanus indicus</name>
    <dbReference type="NCBI Taxonomy" id="3821"/>
    <lineage>
        <taxon>Eukaryota</taxon>
        <taxon>Viridiplantae</taxon>
        <taxon>Streptophyta</taxon>
        <taxon>Embryophyta</taxon>
        <taxon>Tracheophyta</taxon>
        <taxon>Spermatophyta</taxon>
        <taxon>Magnoliopsida</taxon>
        <taxon>eudicotyledons</taxon>
        <taxon>Gunneridae</taxon>
        <taxon>Pentapetalae</taxon>
        <taxon>rosids</taxon>
        <taxon>fabids</taxon>
        <taxon>Fabales</taxon>
        <taxon>Fabaceae</taxon>
        <taxon>Papilionoideae</taxon>
        <taxon>50 kb inversion clade</taxon>
        <taxon>NPAAA clade</taxon>
        <taxon>indigoferoid/millettioid clade</taxon>
        <taxon>Phaseoleae</taxon>
        <taxon>Cajanus</taxon>
    </lineage>
</organism>
<reference evidence="1 2" key="1">
    <citation type="journal article" date="2012" name="Nat. Biotechnol.">
        <title>Draft genome sequence of pigeonpea (Cajanus cajan), an orphan legume crop of resource-poor farmers.</title>
        <authorList>
            <person name="Varshney R.K."/>
            <person name="Chen W."/>
            <person name="Li Y."/>
            <person name="Bharti A.K."/>
            <person name="Saxena R.K."/>
            <person name="Schlueter J.A."/>
            <person name="Donoghue M.T."/>
            <person name="Azam S."/>
            <person name="Fan G."/>
            <person name="Whaley A.M."/>
            <person name="Farmer A.D."/>
            <person name="Sheridan J."/>
            <person name="Iwata A."/>
            <person name="Tuteja R."/>
            <person name="Penmetsa R.V."/>
            <person name="Wu W."/>
            <person name="Upadhyaya H.D."/>
            <person name="Yang S.P."/>
            <person name="Shah T."/>
            <person name="Saxena K.B."/>
            <person name="Michael T."/>
            <person name="McCombie W.R."/>
            <person name="Yang B."/>
            <person name="Zhang G."/>
            <person name="Yang H."/>
            <person name="Wang J."/>
            <person name="Spillane C."/>
            <person name="Cook D.R."/>
            <person name="May G.D."/>
            <person name="Xu X."/>
            <person name="Jackson S.A."/>
        </authorList>
    </citation>
    <scope>NUCLEOTIDE SEQUENCE [LARGE SCALE GENOMIC DNA]</scope>
    <source>
        <strain evidence="2">cv. Asha</strain>
    </source>
</reference>
<evidence type="ECO:0000313" key="2">
    <source>
        <dbReference type="Proteomes" id="UP000075243"/>
    </source>
</evidence>
<keyword evidence="2" id="KW-1185">Reference proteome</keyword>
<evidence type="ECO:0000313" key="1">
    <source>
        <dbReference type="EMBL" id="KYP76913.1"/>
    </source>
</evidence>
<accession>A0A151UC69</accession>
<dbReference type="AlphaFoldDB" id="A0A151UC69"/>
<dbReference type="Gramene" id="C.cajan_20561.t">
    <property type="protein sequence ID" value="C.cajan_20561.t"/>
    <property type="gene ID" value="C.cajan_20561"/>
</dbReference>
<gene>
    <name evidence="1" type="ORF">KK1_021175</name>
</gene>
<sequence>LKGDIVRFLVEFKEDGKLPKGINSSFITLIPVQKIDDPQFLGDFRPIFLVSCMYKIFVKVLKKTDKKVACSLKQTKKKKLMTLLHKEFKPQKNLRQDDPFVPFLFIIVVKELFELMKSAAYKKIYEGYLKLTCFNMRDDTIFVGATNLRNVIVIRFFLSFFKMPSLMVKKIVALQKRFLWTLSQQKKDLWWSVLDSKYEGQHNLNSQDNCRSSSIKWRDLKKVYGVIINCSGLIKVGQGDQIRFWLDRWLGDDCLTKRLPRTFLNSE</sequence>
<dbReference type="InterPro" id="IPR052343">
    <property type="entry name" value="Retrotransposon-Effector_Assoc"/>
</dbReference>
<name>A0A151UC69_CAJCA</name>
<dbReference type="Proteomes" id="UP000075243">
    <property type="component" value="Chromosome 1"/>
</dbReference>
<feature type="non-terminal residue" evidence="1">
    <location>
        <position position="1"/>
    </location>
</feature>
<dbReference type="PANTHER" id="PTHR46890">
    <property type="entry name" value="NON-LTR RETROLELEMENT REVERSE TRANSCRIPTASE-LIKE PROTEIN-RELATED"/>
    <property type="match status" value="1"/>
</dbReference>
<protein>
    <submittedName>
        <fullName evidence="1">Uncharacterized protein</fullName>
    </submittedName>
</protein>
<proteinExistence type="predicted"/>
<dbReference type="EMBL" id="CM003603">
    <property type="protein sequence ID" value="KYP76913.1"/>
    <property type="molecule type" value="Genomic_DNA"/>
</dbReference>
<dbReference type="PANTHER" id="PTHR46890:SF48">
    <property type="entry name" value="RNA-DIRECTED DNA POLYMERASE"/>
    <property type="match status" value="1"/>
</dbReference>